<gene>
    <name evidence="1" type="ORF">GALL_280620</name>
</gene>
<dbReference type="EMBL" id="MLJW01000306">
    <property type="protein sequence ID" value="OIQ90063.1"/>
    <property type="molecule type" value="Genomic_DNA"/>
</dbReference>
<organism evidence="1">
    <name type="scientific">mine drainage metagenome</name>
    <dbReference type="NCBI Taxonomy" id="410659"/>
    <lineage>
        <taxon>unclassified sequences</taxon>
        <taxon>metagenomes</taxon>
        <taxon>ecological metagenomes</taxon>
    </lineage>
</organism>
<reference evidence="1" key="1">
    <citation type="submission" date="2016-10" db="EMBL/GenBank/DDBJ databases">
        <title>Sequence of Gallionella enrichment culture.</title>
        <authorList>
            <person name="Poehlein A."/>
            <person name="Muehling M."/>
            <person name="Daniel R."/>
        </authorList>
    </citation>
    <scope>NUCLEOTIDE SEQUENCE</scope>
</reference>
<accession>A0A1J5RDH1</accession>
<protein>
    <submittedName>
        <fullName evidence="1">Uncharacterized protein</fullName>
    </submittedName>
</protein>
<proteinExistence type="predicted"/>
<evidence type="ECO:0000313" key="1">
    <source>
        <dbReference type="EMBL" id="OIQ90063.1"/>
    </source>
</evidence>
<sequence length="41" mass="5219">MFLPLDLFKLYRHFWRERNRDRNSDTSHTGIVFREEDQYKT</sequence>
<comment type="caution">
    <text evidence="1">The sequence shown here is derived from an EMBL/GenBank/DDBJ whole genome shotgun (WGS) entry which is preliminary data.</text>
</comment>
<dbReference type="AlphaFoldDB" id="A0A1J5RDH1"/>
<name>A0A1J5RDH1_9ZZZZ</name>